<dbReference type="EMBL" id="CP003364">
    <property type="protein sequence ID" value="AGA27398.1"/>
    <property type="molecule type" value="Genomic_DNA"/>
</dbReference>
<keyword evidence="3" id="KW-1185">Reference proteome</keyword>
<feature type="transmembrane region" description="Helical" evidence="1">
    <location>
        <begin position="12"/>
        <end position="37"/>
    </location>
</feature>
<dbReference type="KEGG" id="saci:Sinac_3118"/>
<protein>
    <submittedName>
        <fullName evidence="2">Putative iron-regulated membrane protein</fullName>
    </submittedName>
</protein>
<dbReference type="InterPro" id="IPR005625">
    <property type="entry name" value="PepSY-ass_TM"/>
</dbReference>
<accession>L0DF18</accession>
<dbReference type="PANTHER" id="PTHR34219">
    <property type="entry name" value="IRON-REGULATED INNER MEMBRANE PROTEIN-RELATED"/>
    <property type="match status" value="1"/>
</dbReference>
<dbReference type="HOGENOM" id="CLU_031962_2_0_0"/>
<keyword evidence="1" id="KW-1133">Transmembrane helix</keyword>
<dbReference type="AlphaFoldDB" id="L0DF18"/>
<dbReference type="Pfam" id="PF03929">
    <property type="entry name" value="PepSY_TM"/>
    <property type="match status" value="1"/>
</dbReference>
<dbReference type="OrthoDB" id="9776609at2"/>
<keyword evidence="1" id="KW-0812">Transmembrane</keyword>
<dbReference type="Proteomes" id="UP000010798">
    <property type="component" value="Chromosome"/>
</dbReference>
<gene>
    <name evidence="2" type="ordered locus">Sinac_3118</name>
</gene>
<dbReference type="RefSeq" id="WP_015246546.1">
    <property type="nucleotide sequence ID" value="NC_019892.1"/>
</dbReference>
<sequence length="412" mass="46044">MRFLKWRRLTNRLHLILGLIASTPLILLGLTGAILVFEPELERGLAPQLWRVEPASARRSYQELLNSIKSAYPNYKIVSLLLPLRPEIACVFYAKQTASDPPLPLAIHVDPFTGQILGSRTALESPIGFIRILHTNFLLTWGGYIGGTASAILLVLLGSGLVLWWPTGKDKTAGLRVRLGRHWRTTNYDVHRAFGFYVAPVLFLIALTGCVFTFHTVLHPLIHALTFTTPYPRTATAKPLPGVVAMNLDELITRSGEVMPGTLPTVIAFPSKPGDPIRINRRRPTGEPRDTGRSSVLLHPQTGEFLLEHSYRTRTFGDDVISWNRHMHVGAWGLYFGQIPGLLTKVVWLIVSLSPPALAVSGLLIWWKPKLRKKGGTQPGHPQETIQQNATLTTAFPQQTILRYERQQDREP</sequence>
<feature type="transmembrane region" description="Helical" evidence="1">
    <location>
        <begin position="194"/>
        <end position="218"/>
    </location>
</feature>
<organism evidence="2 3">
    <name type="scientific">Singulisphaera acidiphila (strain ATCC BAA-1392 / DSM 18658 / VKM B-2454 / MOB10)</name>
    <dbReference type="NCBI Taxonomy" id="886293"/>
    <lineage>
        <taxon>Bacteria</taxon>
        <taxon>Pseudomonadati</taxon>
        <taxon>Planctomycetota</taxon>
        <taxon>Planctomycetia</taxon>
        <taxon>Isosphaerales</taxon>
        <taxon>Isosphaeraceae</taxon>
        <taxon>Singulisphaera</taxon>
    </lineage>
</organism>
<feature type="transmembrane region" description="Helical" evidence="1">
    <location>
        <begin position="346"/>
        <end position="367"/>
    </location>
</feature>
<evidence type="ECO:0000256" key="1">
    <source>
        <dbReference type="SAM" id="Phobius"/>
    </source>
</evidence>
<name>L0DF18_SINAD</name>
<reference evidence="2 3" key="1">
    <citation type="submission" date="2012-02" db="EMBL/GenBank/DDBJ databases">
        <title>Complete sequence of chromosome of Singulisphaera acidiphila DSM 18658.</title>
        <authorList>
            <consortium name="US DOE Joint Genome Institute (JGI-PGF)"/>
            <person name="Lucas S."/>
            <person name="Copeland A."/>
            <person name="Lapidus A."/>
            <person name="Glavina del Rio T."/>
            <person name="Dalin E."/>
            <person name="Tice H."/>
            <person name="Bruce D."/>
            <person name="Goodwin L."/>
            <person name="Pitluck S."/>
            <person name="Peters L."/>
            <person name="Ovchinnikova G."/>
            <person name="Chertkov O."/>
            <person name="Kyrpides N."/>
            <person name="Mavromatis K."/>
            <person name="Ivanova N."/>
            <person name="Brettin T."/>
            <person name="Detter J.C."/>
            <person name="Han C."/>
            <person name="Larimer F."/>
            <person name="Land M."/>
            <person name="Hauser L."/>
            <person name="Markowitz V."/>
            <person name="Cheng J.-F."/>
            <person name="Hugenholtz P."/>
            <person name="Woyke T."/>
            <person name="Wu D."/>
            <person name="Tindall B."/>
            <person name="Pomrenke H."/>
            <person name="Brambilla E."/>
            <person name="Klenk H.-P."/>
            <person name="Eisen J.A."/>
        </authorList>
    </citation>
    <scope>NUCLEOTIDE SEQUENCE [LARGE SCALE GENOMIC DNA]</scope>
    <source>
        <strain evidence="3">ATCC BAA-1392 / DSM 18658 / VKM B-2454 / MOB10</strain>
    </source>
</reference>
<keyword evidence="1" id="KW-0472">Membrane</keyword>
<dbReference type="eggNOG" id="COG3182">
    <property type="taxonomic scope" value="Bacteria"/>
</dbReference>
<feature type="transmembrane region" description="Helical" evidence="1">
    <location>
        <begin position="141"/>
        <end position="165"/>
    </location>
</feature>
<dbReference type="PANTHER" id="PTHR34219:SF3">
    <property type="entry name" value="BLL7967 PROTEIN"/>
    <property type="match status" value="1"/>
</dbReference>
<proteinExistence type="predicted"/>
<evidence type="ECO:0000313" key="2">
    <source>
        <dbReference type="EMBL" id="AGA27398.1"/>
    </source>
</evidence>
<evidence type="ECO:0000313" key="3">
    <source>
        <dbReference type="Proteomes" id="UP000010798"/>
    </source>
</evidence>